<organism evidence="4 5">
    <name type="scientific">Paracoccus broussonetiae subsp. drimophilus</name>
    <dbReference type="NCBI Taxonomy" id="3373869"/>
    <lineage>
        <taxon>Bacteria</taxon>
        <taxon>Pseudomonadati</taxon>
        <taxon>Pseudomonadota</taxon>
        <taxon>Alphaproteobacteria</taxon>
        <taxon>Rhodobacterales</taxon>
        <taxon>Paracoccaceae</taxon>
        <taxon>Paracoccus</taxon>
        <taxon>Paracoccus broussonetiae</taxon>
    </lineage>
</organism>
<dbReference type="EMBL" id="JBIMPR010000002">
    <property type="protein sequence ID" value="MFH5773184.1"/>
    <property type="molecule type" value="Genomic_DNA"/>
</dbReference>
<feature type="chain" id="PRO_5046441594" evidence="2">
    <location>
        <begin position="21"/>
        <end position="195"/>
    </location>
</feature>
<evidence type="ECO:0000256" key="1">
    <source>
        <dbReference type="SAM" id="MobiDB-lite"/>
    </source>
</evidence>
<name>A0ABW7LFR8_9RHOB</name>
<reference evidence="4 5" key="1">
    <citation type="submission" date="2024-10" db="EMBL/GenBank/DDBJ databases">
        <title>Paracoccus drimophilus sp. nov., a novel bacterium from corn roots in Hunan.</title>
        <authorList>
            <person name="Li X."/>
        </authorList>
    </citation>
    <scope>NUCLEOTIDE SEQUENCE [LARGE SCALE GENOMIC DNA]</scope>
    <source>
        <strain evidence="4 5">NGMCC 1.201697</strain>
    </source>
</reference>
<sequence>MNAIPVLAMAVVFLGGPVLAQQATDTTSIPAGSDAPGATDAPVTKVPGTAESAAAPTVAPSAGKGAATGSDEPAGPSGSDYPPAAQDISARTFIGKRLYATPTPPEKGATVTKADASWKDVGEIDDLVIDSEGRVKAVLVDVGGFLGLGEKTVAVALEQLRVIGDRDTSNDYFIVFTADRTAIEQARAFEWPDAD</sequence>
<evidence type="ECO:0000256" key="2">
    <source>
        <dbReference type="SAM" id="SignalP"/>
    </source>
</evidence>
<gene>
    <name evidence="4" type="ORF">ACHFJ0_02970</name>
</gene>
<feature type="signal peptide" evidence="2">
    <location>
        <begin position="1"/>
        <end position="20"/>
    </location>
</feature>
<evidence type="ECO:0000313" key="5">
    <source>
        <dbReference type="Proteomes" id="UP001609376"/>
    </source>
</evidence>
<accession>A0ABW7LFR8</accession>
<feature type="domain" description="PRC-barrel" evidence="3">
    <location>
        <begin position="119"/>
        <end position="176"/>
    </location>
</feature>
<keyword evidence="5" id="KW-1185">Reference proteome</keyword>
<dbReference type="RefSeq" id="WP_395131773.1">
    <property type="nucleotide sequence ID" value="NZ_JBIMPR010000002.1"/>
</dbReference>
<comment type="caution">
    <text evidence="4">The sequence shown here is derived from an EMBL/GenBank/DDBJ whole genome shotgun (WGS) entry which is preliminary data.</text>
</comment>
<protein>
    <submittedName>
        <fullName evidence="4">PRC-barrel domain-containing protein</fullName>
    </submittedName>
</protein>
<proteinExistence type="predicted"/>
<dbReference type="PANTHER" id="PTHR36505:SF1">
    <property type="entry name" value="BLR1072 PROTEIN"/>
    <property type="match status" value="1"/>
</dbReference>
<evidence type="ECO:0000313" key="4">
    <source>
        <dbReference type="EMBL" id="MFH5773184.1"/>
    </source>
</evidence>
<dbReference type="SUPFAM" id="SSF50346">
    <property type="entry name" value="PRC-barrel domain"/>
    <property type="match status" value="1"/>
</dbReference>
<dbReference type="InterPro" id="IPR011033">
    <property type="entry name" value="PRC_barrel-like_sf"/>
</dbReference>
<dbReference type="InterPro" id="IPR027275">
    <property type="entry name" value="PRC-brl_dom"/>
</dbReference>
<feature type="region of interest" description="Disordered" evidence="1">
    <location>
        <begin position="27"/>
        <end position="85"/>
    </location>
</feature>
<evidence type="ECO:0000259" key="3">
    <source>
        <dbReference type="Pfam" id="PF05239"/>
    </source>
</evidence>
<dbReference type="Pfam" id="PF05239">
    <property type="entry name" value="PRC"/>
    <property type="match status" value="1"/>
</dbReference>
<dbReference type="Gene3D" id="2.30.30.240">
    <property type="entry name" value="PRC-barrel domain"/>
    <property type="match status" value="1"/>
</dbReference>
<keyword evidence="2" id="KW-0732">Signal</keyword>
<dbReference type="PANTHER" id="PTHR36505">
    <property type="entry name" value="BLR1072 PROTEIN"/>
    <property type="match status" value="1"/>
</dbReference>
<dbReference type="Proteomes" id="UP001609376">
    <property type="component" value="Unassembled WGS sequence"/>
</dbReference>